<evidence type="ECO:0000256" key="1">
    <source>
        <dbReference type="SAM" id="SignalP"/>
    </source>
</evidence>
<dbReference type="RefSeq" id="WP_164679619.1">
    <property type="nucleotide sequence ID" value="NZ_CP049057.1"/>
</dbReference>
<sequence>MKYVITCILLLIVATGLSQIPTRSSGSVSTGSNIDVLDANRFTISKITTAPSEINYKEIEGTPYINNNTGANNYLPIGKFYTPAFEYMETAFARYNAHTDMMEVSLLDNGVDYYLLKKEPDFLYIVLKDKTYRAYVYNNSMGYFVILSKDDTQACTLLKKERVVFKKAEKASSSFVTSSPDSFKKLRDVYYLKINNSLFEVPKKKKLFYQLFRNQAAAVERYAKNNGLKINREQDLLEICRYYNTLTP</sequence>
<dbReference type="Proteomes" id="UP000505306">
    <property type="component" value="Chromosome"/>
</dbReference>
<accession>A0A6G6GLY9</accession>
<dbReference type="AlphaFoldDB" id="A0A6G6GLY9"/>
<proteinExistence type="predicted"/>
<dbReference type="KEGG" id="mgel:G5B37_08530"/>
<evidence type="ECO:0000313" key="3">
    <source>
        <dbReference type="Proteomes" id="UP000505306"/>
    </source>
</evidence>
<feature type="chain" id="PRO_5026171066" evidence="1">
    <location>
        <begin position="19"/>
        <end position="248"/>
    </location>
</feature>
<evidence type="ECO:0000313" key="2">
    <source>
        <dbReference type="EMBL" id="QIE59606.1"/>
    </source>
</evidence>
<keyword evidence="3" id="KW-1185">Reference proteome</keyword>
<dbReference type="EMBL" id="CP049057">
    <property type="protein sequence ID" value="QIE59606.1"/>
    <property type="molecule type" value="Genomic_DNA"/>
</dbReference>
<name>A0A6G6GLY9_9FLAO</name>
<organism evidence="2 3">
    <name type="scientific">Rasiella rasia</name>
    <dbReference type="NCBI Taxonomy" id="2744027"/>
    <lineage>
        <taxon>Bacteria</taxon>
        <taxon>Pseudomonadati</taxon>
        <taxon>Bacteroidota</taxon>
        <taxon>Flavobacteriia</taxon>
        <taxon>Flavobacteriales</taxon>
        <taxon>Flavobacteriaceae</taxon>
        <taxon>Rasiella</taxon>
    </lineage>
</organism>
<feature type="signal peptide" evidence="1">
    <location>
        <begin position="1"/>
        <end position="18"/>
    </location>
</feature>
<keyword evidence="1" id="KW-0732">Signal</keyword>
<protein>
    <submittedName>
        <fullName evidence="2">Uncharacterized protein</fullName>
    </submittedName>
</protein>
<gene>
    <name evidence="2" type="ORF">G5B37_08530</name>
</gene>
<reference evidence="2 3" key="1">
    <citation type="submission" date="2020-02" db="EMBL/GenBank/DDBJ databases">
        <title>Complete genome sequence of Flavobacteriaceae bacterium.</title>
        <authorList>
            <person name="Kim S.-J."/>
            <person name="Kim Y.-S."/>
            <person name="Kim K.-H."/>
        </authorList>
    </citation>
    <scope>NUCLEOTIDE SEQUENCE [LARGE SCALE GENOMIC DNA]</scope>
    <source>
        <strain evidence="2 3">RR4-40</strain>
    </source>
</reference>